<dbReference type="PANTHER" id="PTHR41521:SF4">
    <property type="entry name" value="BLR0684 PROTEIN"/>
    <property type="match status" value="1"/>
</dbReference>
<dbReference type="AlphaFoldDB" id="A0A840N505"/>
<dbReference type="SUPFAM" id="SSF54909">
    <property type="entry name" value="Dimeric alpha+beta barrel"/>
    <property type="match status" value="1"/>
</dbReference>
<accession>A0A840N505</accession>
<evidence type="ECO:0000313" key="2">
    <source>
        <dbReference type="EMBL" id="MBB5055133.1"/>
    </source>
</evidence>
<reference evidence="2 3" key="1">
    <citation type="submission" date="2020-08" db="EMBL/GenBank/DDBJ databases">
        <title>Genomic Encyclopedia of Type Strains, Phase IV (KMG-IV): sequencing the most valuable type-strain genomes for metagenomic binning, comparative biology and taxonomic classification.</title>
        <authorList>
            <person name="Goeker M."/>
        </authorList>
    </citation>
    <scope>NUCLEOTIDE SEQUENCE [LARGE SCALE GENOMIC DNA]</scope>
    <source>
        <strain evidence="2 3">DSM 17498</strain>
    </source>
</reference>
<dbReference type="RefSeq" id="WP_184090425.1">
    <property type="nucleotide sequence ID" value="NZ_JACHIJ010000011.1"/>
</dbReference>
<name>A0A840N505_9BRAD</name>
<protein>
    <submittedName>
        <fullName evidence="2">Uncharacterized protein (DUF1330 family)</fullName>
    </submittedName>
</protein>
<proteinExistence type="predicted"/>
<dbReference type="Pfam" id="PF07045">
    <property type="entry name" value="DUF1330"/>
    <property type="match status" value="1"/>
</dbReference>
<evidence type="ECO:0000259" key="1">
    <source>
        <dbReference type="Pfam" id="PF07045"/>
    </source>
</evidence>
<organism evidence="2 3">
    <name type="scientific">Afipia massiliensis</name>
    <dbReference type="NCBI Taxonomy" id="211460"/>
    <lineage>
        <taxon>Bacteria</taxon>
        <taxon>Pseudomonadati</taxon>
        <taxon>Pseudomonadota</taxon>
        <taxon>Alphaproteobacteria</taxon>
        <taxon>Hyphomicrobiales</taxon>
        <taxon>Nitrobacteraceae</taxon>
        <taxon>Afipia</taxon>
    </lineage>
</organism>
<dbReference type="EMBL" id="JACHIJ010000011">
    <property type="protein sequence ID" value="MBB5055133.1"/>
    <property type="molecule type" value="Genomic_DNA"/>
</dbReference>
<dbReference type="Gene3D" id="3.30.70.100">
    <property type="match status" value="1"/>
</dbReference>
<dbReference type="Proteomes" id="UP000521227">
    <property type="component" value="Unassembled WGS sequence"/>
</dbReference>
<dbReference type="InterPro" id="IPR011008">
    <property type="entry name" value="Dimeric_a/b-barrel"/>
</dbReference>
<dbReference type="PANTHER" id="PTHR41521">
    <property type="match status" value="1"/>
</dbReference>
<dbReference type="InterPro" id="IPR010753">
    <property type="entry name" value="DUF1330"/>
</dbReference>
<sequence>MSVYVIAQLKFKQRDLYDRYQSRFSGVFKNFVGKVLVAEENPLVLEGEWPRDKVVMMEFPDADAAQNFLGSPEYQAIAVDRKAGADGVVLMLRGLG</sequence>
<evidence type="ECO:0000313" key="3">
    <source>
        <dbReference type="Proteomes" id="UP000521227"/>
    </source>
</evidence>
<gene>
    <name evidence="2" type="ORF">HNQ36_005144</name>
</gene>
<comment type="caution">
    <text evidence="2">The sequence shown here is derived from an EMBL/GenBank/DDBJ whole genome shotgun (WGS) entry which is preliminary data.</text>
</comment>
<feature type="domain" description="DUF1330" evidence="1">
    <location>
        <begin position="2"/>
        <end position="94"/>
    </location>
</feature>